<evidence type="ECO:0000256" key="6">
    <source>
        <dbReference type="ARBA" id="ARBA00022840"/>
    </source>
</evidence>
<proteinExistence type="predicted"/>
<reference evidence="10" key="2">
    <citation type="submission" date="2023-01" db="EMBL/GenBank/DDBJ databases">
        <authorList>
            <person name="Petersen C."/>
        </authorList>
    </citation>
    <scope>NUCLEOTIDE SEQUENCE</scope>
    <source>
        <strain evidence="10">IBT 17514</strain>
    </source>
</reference>
<evidence type="ECO:0000313" key="10">
    <source>
        <dbReference type="EMBL" id="KAJ5709488.1"/>
    </source>
</evidence>
<keyword evidence="4" id="KW-0547">Nucleotide-binding</keyword>
<evidence type="ECO:0000313" key="11">
    <source>
        <dbReference type="Proteomes" id="UP001215712"/>
    </source>
</evidence>
<sequence>MTNIMRWATKTLRKPPSLPIIFPTGGYKTVPHSELLEEERFEQFRQGQYYPAKIGDVLTSRYQVVGKLGFGTTSTVWLARDLQCHRYVSLKIYTLHEDNQEEFKIYKQLNQGSSRHPGHAHIRKVLDIFTISSSGGSHSCLVQIPMWESFRDLLYRNPNHRFTDDLLKSGLMQILLALDYLHTECKLVHTDIKSDNILQEIEDKSVLESFTQAELKSPSPRKIVNGWPIYASRRFDLPKVFGRAVLSDFGSAGKGDKKRNHDAQPSIYRSPEVMLKTDWSYPVDIWNVGVMVWDLFEGKHLFYGNDPDGKGYSTRAHLAEVMGLLGPPPLDMLQQGKRSHEFFTSDGKWKQDVEIPTGVSLEQSEEFLDGTHKEMFMAFMRGMLQWRPEDRKTAKELLQDPWLND</sequence>
<feature type="domain" description="Protein kinase" evidence="9">
    <location>
        <begin position="62"/>
        <end position="403"/>
    </location>
</feature>
<dbReference type="PANTHER" id="PTHR47634">
    <property type="entry name" value="PROTEIN KINASE DOMAIN-CONTAINING PROTEIN-RELATED"/>
    <property type="match status" value="1"/>
</dbReference>
<dbReference type="InterPro" id="IPR051334">
    <property type="entry name" value="SRPK"/>
</dbReference>
<evidence type="ECO:0000256" key="2">
    <source>
        <dbReference type="ARBA" id="ARBA00022527"/>
    </source>
</evidence>
<dbReference type="InterPro" id="IPR000719">
    <property type="entry name" value="Prot_kinase_dom"/>
</dbReference>
<keyword evidence="2" id="KW-0723">Serine/threonine-protein kinase</keyword>
<evidence type="ECO:0000256" key="8">
    <source>
        <dbReference type="ARBA" id="ARBA00048679"/>
    </source>
</evidence>
<dbReference type="GO" id="GO:0005634">
    <property type="term" value="C:nucleus"/>
    <property type="evidence" value="ECO:0007669"/>
    <property type="project" value="TreeGrafter"/>
</dbReference>
<dbReference type="SMART" id="SM00220">
    <property type="entry name" value="S_TKc"/>
    <property type="match status" value="1"/>
</dbReference>
<evidence type="ECO:0000256" key="4">
    <source>
        <dbReference type="ARBA" id="ARBA00022741"/>
    </source>
</evidence>
<accession>A0AAD6HDI2</accession>
<evidence type="ECO:0000256" key="5">
    <source>
        <dbReference type="ARBA" id="ARBA00022777"/>
    </source>
</evidence>
<keyword evidence="5" id="KW-0418">Kinase</keyword>
<reference evidence="10" key="1">
    <citation type="journal article" date="2023" name="IMA Fungus">
        <title>Comparative genomic study of the Penicillium genus elucidates a diverse pangenome and 15 lateral gene transfer events.</title>
        <authorList>
            <person name="Petersen C."/>
            <person name="Sorensen T."/>
            <person name="Nielsen M.R."/>
            <person name="Sondergaard T.E."/>
            <person name="Sorensen J.L."/>
            <person name="Fitzpatrick D.A."/>
            <person name="Frisvad J.C."/>
            <person name="Nielsen K.L."/>
        </authorList>
    </citation>
    <scope>NUCLEOTIDE SEQUENCE</scope>
    <source>
        <strain evidence="10">IBT 17514</strain>
    </source>
</reference>
<dbReference type="PROSITE" id="PS50011">
    <property type="entry name" value="PROTEIN_KINASE_DOM"/>
    <property type="match status" value="1"/>
</dbReference>
<protein>
    <recommendedName>
        <fullName evidence="1">non-specific serine/threonine protein kinase</fullName>
        <ecNumber evidence="1">2.7.11.1</ecNumber>
    </recommendedName>
</protein>
<dbReference type="AlphaFoldDB" id="A0AAD6HDI2"/>
<evidence type="ECO:0000259" key="9">
    <source>
        <dbReference type="PROSITE" id="PS50011"/>
    </source>
</evidence>
<dbReference type="GO" id="GO:0000245">
    <property type="term" value="P:spliceosomal complex assembly"/>
    <property type="evidence" value="ECO:0007669"/>
    <property type="project" value="TreeGrafter"/>
</dbReference>
<name>A0AAD6HDI2_9EURO</name>
<gene>
    <name evidence="10" type="ORF">N7493_010822</name>
</gene>
<comment type="catalytic activity">
    <reaction evidence="8">
        <text>L-seryl-[protein] + ATP = O-phospho-L-seryl-[protein] + ADP + H(+)</text>
        <dbReference type="Rhea" id="RHEA:17989"/>
        <dbReference type="Rhea" id="RHEA-COMP:9863"/>
        <dbReference type="Rhea" id="RHEA-COMP:11604"/>
        <dbReference type="ChEBI" id="CHEBI:15378"/>
        <dbReference type="ChEBI" id="CHEBI:29999"/>
        <dbReference type="ChEBI" id="CHEBI:30616"/>
        <dbReference type="ChEBI" id="CHEBI:83421"/>
        <dbReference type="ChEBI" id="CHEBI:456216"/>
        <dbReference type="EC" id="2.7.11.1"/>
    </reaction>
</comment>
<evidence type="ECO:0000256" key="7">
    <source>
        <dbReference type="ARBA" id="ARBA00047899"/>
    </source>
</evidence>
<dbReference type="Gene3D" id="1.10.510.10">
    <property type="entry name" value="Transferase(Phosphotransferase) domain 1"/>
    <property type="match status" value="1"/>
</dbReference>
<keyword evidence="11" id="KW-1185">Reference proteome</keyword>
<keyword evidence="3" id="KW-0808">Transferase</keyword>
<dbReference type="Proteomes" id="UP001215712">
    <property type="component" value="Unassembled WGS sequence"/>
</dbReference>
<evidence type="ECO:0000256" key="3">
    <source>
        <dbReference type="ARBA" id="ARBA00022679"/>
    </source>
</evidence>
<dbReference type="Gene3D" id="3.30.200.20">
    <property type="entry name" value="Phosphorylase Kinase, domain 1"/>
    <property type="match status" value="1"/>
</dbReference>
<dbReference type="Pfam" id="PF00069">
    <property type="entry name" value="Pkinase"/>
    <property type="match status" value="2"/>
</dbReference>
<organism evidence="10 11">
    <name type="scientific">Penicillium malachiteum</name>
    <dbReference type="NCBI Taxonomy" id="1324776"/>
    <lineage>
        <taxon>Eukaryota</taxon>
        <taxon>Fungi</taxon>
        <taxon>Dikarya</taxon>
        <taxon>Ascomycota</taxon>
        <taxon>Pezizomycotina</taxon>
        <taxon>Eurotiomycetes</taxon>
        <taxon>Eurotiomycetidae</taxon>
        <taxon>Eurotiales</taxon>
        <taxon>Aspergillaceae</taxon>
        <taxon>Penicillium</taxon>
    </lineage>
</organism>
<dbReference type="EC" id="2.7.11.1" evidence="1"/>
<dbReference type="GO" id="GO:0005737">
    <property type="term" value="C:cytoplasm"/>
    <property type="evidence" value="ECO:0007669"/>
    <property type="project" value="TreeGrafter"/>
</dbReference>
<dbReference type="InterPro" id="IPR011009">
    <property type="entry name" value="Kinase-like_dom_sf"/>
</dbReference>
<evidence type="ECO:0000256" key="1">
    <source>
        <dbReference type="ARBA" id="ARBA00012513"/>
    </source>
</evidence>
<dbReference type="SUPFAM" id="SSF56112">
    <property type="entry name" value="Protein kinase-like (PK-like)"/>
    <property type="match status" value="1"/>
</dbReference>
<dbReference type="GO" id="GO:0004674">
    <property type="term" value="F:protein serine/threonine kinase activity"/>
    <property type="evidence" value="ECO:0007669"/>
    <property type="project" value="UniProtKB-KW"/>
</dbReference>
<comment type="caution">
    <text evidence="10">The sequence shown here is derived from an EMBL/GenBank/DDBJ whole genome shotgun (WGS) entry which is preliminary data.</text>
</comment>
<dbReference type="GO" id="GO:0005524">
    <property type="term" value="F:ATP binding"/>
    <property type="evidence" value="ECO:0007669"/>
    <property type="project" value="UniProtKB-KW"/>
</dbReference>
<dbReference type="PANTHER" id="PTHR47634:SF9">
    <property type="entry name" value="PROTEIN KINASE DOMAIN-CONTAINING PROTEIN-RELATED"/>
    <property type="match status" value="1"/>
</dbReference>
<comment type="catalytic activity">
    <reaction evidence="7">
        <text>L-threonyl-[protein] + ATP = O-phospho-L-threonyl-[protein] + ADP + H(+)</text>
        <dbReference type="Rhea" id="RHEA:46608"/>
        <dbReference type="Rhea" id="RHEA-COMP:11060"/>
        <dbReference type="Rhea" id="RHEA-COMP:11605"/>
        <dbReference type="ChEBI" id="CHEBI:15378"/>
        <dbReference type="ChEBI" id="CHEBI:30013"/>
        <dbReference type="ChEBI" id="CHEBI:30616"/>
        <dbReference type="ChEBI" id="CHEBI:61977"/>
        <dbReference type="ChEBI" id="CHEBI:456216"/>
        <dbReference type="EC" id="2.7.11.1"/>
    </reaction>
</comment>
<dbReference type="GO" id="GO:0050684">
    <property type="term" value="P:regulation of mRNA processing"/>
    <property type="evidence" value="ECO:0007669"/>
    <property type="project" value="TreeGrafter"/>
</dbReference>
<dbReference type="EMBL" id="JAQJAN010000019">
    <property type="protein sequence ID" value="KAJ5709488.1"/>
    <property type="molecule type" value="Genomic_DNA"/>
</dbReference>
<dbReference type="FunFam" id="1.10.510.10:FF:000922">
    <property type="entry name" value="Protein kinase domain protein"/>
    <property type="match status" value="1"/>
</dbReference>
<keyword evidence="6" id="KW-0067">ATP-binding</keyword>